<organism evidence="2 3">
    <name type="scientific">Ameca splendens</name>
    <dbReference type="NCBI Taxonomy" id="208324"/>
    <lineage>
        <taxon>Eukaryota</taxon>
        <taxon>Metazoa</taxon>
        <taxon>Chordata</taxon>
        <taxon>Craniata</taxon>
        <taxon>Vertebrata</taxon>
        <taxon>Euteleostomi</taxon>
        <taxon>Actinopterygii</taxon>
        <taxon>Neopterygii</taxon>
        <taxon>Teleostei</taxon>
        <taxon>Neoteleostei</taxon>
        <taxon>Acanthomorphata</taxon>
        <taxon>Ovalentaria</taxon>
        <taxon>Atherinomorphae</taxon>
        <taxon>Cyprinodontiformes</taxon>
        <taxon>Goodeidae</taxon>
        <taxon>Ameca</taxon>
    </lineage>
</organism>
<dbReference type="InterPro" id="IPR000033">
    <property type="entry name" value="LDLR_classB_rpt"/>
</dbReference>
<dbReference type="Gene3D" id="2.120.10.30">
    <property type="entry name" value="TolB, C-terminal domain"/>
    <property type="match status" value="1"/>
</dbReference>
<evidence type="ECO:0000256" key="1">
    <source>
        <dbReference type="PROSITE-ProRule" id="PRU00461"/>
    </source>
</evidence>
<sequence length="223" mass="25380">MLLNTKINCVSCSGAEQVLLLARRTDLRRISLDLPDFTDIVLQVDDIRHAIAIDYDPVEGFVYWTDDEVRAIRRSHIDGSNAMILVTMDINHPDGIAVDWVARNLYWTDTGSDRIEVTRLNGTSRKILISDDLYEPRAIVLDPVNGVMYWTDWGQHPKIERANLDGTDRVVLLNSSLGWPNGLAIDYTAGKLYWGDAKTDKIESLPVSKDEDQNMVGIFFWLW</sequence>
<dbReference type="SMART" id="SM00135">
    <property type="entry name" value="LY"/>
    <property type="match status" value="4"/>
</dbReference>
<proteinExistence type="predicted"/>
<feature type="repeat" description="LDL-receptor class B" evidence="1">
    <location>
        <begin position="60"/>
        <end position="102"/>
    </location>
</feature>
<dbReference type="PANTHER" id="PTHR46513">
    <property type="entry name" value="VITELLOGENIN RECEPTOR-LIKE PROTEIN-RELATED-RELATED"/>
    <property type="match status" value="1"/>
</dbReference>
<comment type="caution">
    <text evidence="2">The sequence shown here is derived from an EMBL/GenBank/DDBJ whole genome shotgun (WGS) entry which is preliminary data.</text>
</comment>
<name>A0ABV0ZEL6_9TELE</name>
<dbReference type="EMBL" id="JAHRIP010059834">
    <property type="protein sequence ID" value="MEQ2304673.1"/>
    <property type="molecule type" value="Genomic_DNA"/>
</dbReference>
<keyword evidence="3" id="KW-1185">Reference proteome</keyword>
<evidence type="ECO:0000313" key="3">
    <source>
        <dbReference type="Proteomes" id="UP001469553"/>
    </source>
</evidence>
<dbReference type="Proteomes" id="UP001469553">
    <property type="component" value="Unassembled WGS sequence"/>
</dbReference>
<protein>
    <submittedName>
        <fullName evidence="2">Uncharacterized protein</fullName>
    </submittedName>
</protein>
<dbReference type="Pfam" id="PF00058">
    <property type="entry name" value="Ldl_recept_b"/>
    <property type="match status" value="3"/>
</dbReference>
<reference evidence="2 3" key="1">
    <citation type="submission" date="2021-06" db="EMBL/GenBank/DDBJ databases">
        <authorList>
            <person name="Palmer J.M."/>
        </authorList>
    </citation>
    <scope>NUCLEOTIDE SEQUENCE [LARGE SCALE GENOMIC DNA]</scope>
    <source>
        <strain evidence="2 3">AS_MEX2019</strain>
        <tissue evidence="2">Muscle</tissue>
    </source>
</reference>
<feature type="repeat" description="LDL-receptor class B" evidence="1">
    <location>
        <begin position="146"/>
        <end position="189"/>
    </location>
</feature>
<dbReference type="InterPro" id="IPR050778">
    <property type="entry name" value="Cueball_EGF_LRP_Nidogen"/>
</dbReference>
<gene>
    <name evidence="2" type="ORF">AMECASPLE_029585</name>
</gene>
<dbReference type="SUPFAM" id="SSF63825">
    <property type="entry name" value="YWTD domain"/>
    <property type="match status" value="1"/>
</dbReference>
<evidence type="ECO:0000313" key="2">
    <source>
        <dbReference type="EMBL" id="MEQ2304673.1"/>
    </source>
</evidence>
<dbReference type="PROSITE" id="PS51120">
    <property type="entry name" value="LDLRB"/>
    <property type="match status" value="3"/>
</dbReference>
<dbReference type="PANTHER" id="PTHR46513:SF16">
    <property type="entry name" value="LOW-DENSITY LIPOPROTEIN RECEPTOR-RELATED PROTEIN 5"/>
    <property type="match status" value="1"/>
</dbReference>
<feature type="repeat" description="LDL-receptor class B" evidence="1">
    <location>
        <begin position="103"/>
        <end position="145"/>
    </location>
</feature>
<accession>A0ABV0ZEL6</accession>
<dbReference type="InterPro" id="IPR011042">
    <property type="entry name" value="6-blade_b-propeller_TolB-like"/>
</dbReference>